<dbReference type="Proteomes" id="UP000316291">
    <property type="component" value="Unassembled WGS sequence"/>
</dbReference>
<organism evidence="1 2">
    <name type="scientific">Bradyrhizobium huanghuaihaiense</name>
    <dbReference type="NCBI Taxonomy" id="990078"/>
    <lineage>
        <taxon>Bacteria</taxon>
        <taxon>Pseudomonadati</taxon>
        <taxon>Pseudomonadota</taxon>
        <taxon>Alphaproteobacteria</taxon>
        <taxon>Hyphomicrobiales</taxon>
        <taxon>Nitrobacteraceae</taxon>
        <taxon>Bradyrhizobium</taxon>
    </lineage>
</organism>
<gene>
    <name evidence="1" type="ORF">IQ16_06757</name>
</gene>
<reference evidence="1 2" key="1">
    <citation type="journal article" date="2015" name="Stand. Genomic Sci.">
        <title>Genomic Encyclopedia of Bacterial and Archaeal Type Strains, Phase III: the genomes of soil and plant-associated and newly described type strains.</title>
        <authorList>
            <person name="Whitman W.B."/>
            <person name="Woyke T."/>
            <person name="Klenk H.P."/>
            <person name="Zhou Y."/>
            <person name="Lilburn T.G."/>
            <person name="Beck B.J."/>
            <person name="De Vos P."/>
            <person name="Vandamme P."/>
            <person name="Eisen J.A."/>
            <person name="Garrity G."/>
            <person name="Hugenholtz P."/>
            <person name="Kyrpides N.C."/>
        </authorList>
    </citation>
    <scope>NUCLEOTIDE SEQUENCE [LARGE SCALE GENOMIC DNA]</scope>
    <source>
        <strain evidence="1 2">CGMCC 1.10948</strain>
    </source>
</reference>
<dbReference type="EMBL" id="VLLA01000022">
    <property type="protein sequence ID" value="TWI62430.1"/>
    <property type="molecule type" value="Genomic_DNA"/>
</dbReference>
<sequence length="45" mass="5036">MPASLRLAGSHALDWLTSNFRSFRTGFCTPDEVPEAPWEVLQGFP</sequence>
<proteinExistence type="predicted"/>
<keyword evidence="2" id="KW-1185">Reference proteome</keyword>
<accession>A0A562R1V3</accession>
<dbReference type="AlphaFoldDB" id="A0A562R1V3"/>
<evidence type="ECO:0000313" key="1">
    <source>
        <dbReference type="EMBL" id="TWI62430.1"/>
    </source>
</evidence>
<protein>
    <submittedName>
        <fullName evidence="1">Uncharacterized protein</fullName>
    </submittedName>
</protein>
<evidence type="ECO:0000313" key="2">
    <source>
        <dbReference type="Proteomes" id="UP000316291"/>
    </source>
</evidence>
<name>A0A562R1V3_9BRAD</name>
<comment type="caution">
    <text evidence="1">The sequence shown here is derived from an EMBL/GenBank/DDBJ whole genome shotgun (WGS) entry which is preliminary data.</text>
</comment>